<dbReference type="eggNOG" id="COG5002">
    <property type="taxonomic scope" value="Bacteria"/>
</dbReference>
<evidence type="ECO:0000259" key="9">
    <source>
        <dbReference type="PROSITE" id="PS50109"/>
    </source>
</evidence>
<evidence type="ECO:0000256" key="2">
    <source>
        <dbReference type="ARBA" id="ARBA00012438"/>
    </source>
</evidence>
<dbReference type="PRINTS" id="PR00344">
    <property type="entry name" value="BCTRLSENSOR"/>
</dbReference>
<dbReference type="PROSITE" id="PS50109">
    <property type="entry name" value="HIS_KIN"/>
    <property type="match status" value="1"/>
</dbReference>
<evidence type="ECO:0000256" key="8">
    <source>
        <dbReference type="SAM" id="Phobius"/>
    </source>
</evidence>
<protein>
    <recommendedName>
        <fullName evidence="2">histidine kinase</fullName>
        <ecNumber evidence="2">2.7.13.3</ecNumber>
    </recommendedName>
</protein>
<dbReference type="EMBL" id="CP003495">
    <property type="protein sequence ID" value="AFY30430.1"/>
    <property type="molecule type" value="Genomic_DNA"/>
</dbReference>
<keyword evidence="7" id="KW-0090">Biological rhythms</keyword>
<reference evidence="11" key="1">
    <citation type="journal article" date="2013" name="Proc. Natl. Acad. Sci. U.S.A.">
        <title>Improving the coverage of the cyanobacterial phylum using diversity-driven genome sequencing.</title>
        <authorList>
            <person name="Shih P.M."/>
            <person name="Wu D."/>
            <person name="Latifi A."/>
            <person name="Axen S.D."/>
            <person name="Fewer D.P."/>
            <person name="Talla E."/>
            <person name="Calteau A."/>
            <person name="Cai F."/>
            <person name="Tandeau de Marsac N."/>
            <person name="Rippka R."/>
            <person name="Herdman M."/>
            <person name="Sivonen K."/>
            <person name="Coursin T."/>
            <person name="Laurent T."/>
            <person name="Goodwin L."/>
            <person name="Nolan M."/>
            <person name="Davenport K.W."/>
            <person name="Han C.S."/>
            <person name="Rubin E.M."/>
            <person name="Eisen J.A."/>
            <person name="Woyke T."/>
            <person name="Gugger M."/>
            <person name="Kerfeld C.A."/>
        </authorList>
    </citation>
    <scope>NUCLEOTIDE SEQUENCE [LARGE SCALE GENOMIC DNA]</scope>
    <source>
        <strain evidence="11">ATCC 27147 / PCC 6307</strain>
    </source>
</reference>
<accession>K9PBD9</accession>
<dbReference type="InterPro" id="IPR003594">
    <property type="entry name" value="HATPase_dom"/>
</dbReference>
<dbReference type="SUPFAM" id="SSF47384">
    <property type="entry name" value="Homodimeric domain of signal transducing histidine kinase"/>
    <property type="match status" value="1"/>
</dbReference>
<dbReference type="OrthoDB" id="417111at2"/>
<dbReference type="SMART" id="SM00388">
    <property type="entry name" value="HisKA"/>
    <property type="match status" value="1"/>
</dbReference>
<evidence type="ECO:0000256" key="3">
    <source>
        <dbReference type="ARBA" id="ARBA00022553"/>
    </source>
</evidence>
<dbReference type="STRING" id="292564.Cyagr_3363"/>
<dbReference type="InterPro" id="IPR003661">
    <property type="entry name" value="HisK_dim/P_dom"/>
</dbReference>
<keyword evidence="8" id="KW-0812">Transmembrane</keyword>
<dbReference type="PANTHER" id="PTHR43711:SF1">
    <property type="entry name" value="HISTIDINE KINASE 1"/>
    <property type="match status" value="1"/>
</dbReference>
<dbReference type="EC" id="2.7.13.3" evidence="2"/>
<dbReference type="Gene3D" id="1.10.287.130">
    <property type="match status" value="1"/>
</dbReference>
<dbReference type="FunFam" id="3.30.565.10:FF:000006">
    <property type="entry name" value="Sensor histidine kinase WalK"/>
    <property type="match status" value="1"/>
</dbReference>
<evidence type="ECO:0000256" key="5">
    <source>
        <dbReference type="ARBA" id="ARBA00022777"/>
    </source>
</evidence>
<sequence length="471" mass="51103">MARPGPISRSRLRLAAVYLAVIGVILYGAGLGMFGLLMRSNWSALEREVETLAGTLHDSLKPLLPAEARPSAQLAAVLPGLCLAGDPCPSPPSLISRHAVSVTDPERFYLRLLDPRGVLIAHSPGSPSQSPRAQAEHLGPAWSVVVGPGGERSMQYSIHLHRSHTPVHSGAKARELDWGYLQIGRSLRGLDAERQRLWWAIQTIVVLALLVAGLASWWLSGLAMRPLLVAYRQQEQFTADAAHELRAPLANLLGVVEAHRRQPPDDAVARDQMLAAVHRQGQRLSRLISDLLLLARLDGPQSAAAVQPCSLTQIARDLLEETSEAAAEAGLTLKLLDVEEEAEIMGVESELYRLVSNLLLNAIQYTPRGGEVVLRLGRERSQVVLQVQDTGIGIAPSDQQRIFDRFYRSDPGRSRRQGGTGLGLSIVAAIVHRHRGQISVASNHGFGSVFTVKLPMVGGRILEDLRVAGNT</sequence>
<dbReference type="Pfam" id="PF02518">
    <property type="entry name" value="HATPase_c"/>
    <property type="match status" value="1"/>
</dbReference>
<keyword evidence="3" id="KW-0597">Phosphoprotein</keyword>
<keyword evidence="5 10" id="KW-0418">Kinase</keyword>
<keyword evidence="8" id="KW-0472">Membrane</keyword>
<dbReference type="NCBIfam" id="NF041735">
    <property type="entry name" value="hist_kin_RppB"/>
    <property type="match status" value="1"/>
</dbReference>
<keyword evidence="6" id="KW-0902">Two-component regulatory system</keyword>
<evidence type="ECO:0000256" key="4">
    <source>
        <dbReference type="ARBA" id="ARBA00022679"/>
    </source>
</evidence>
<gene>
    <name evidence="10" type="ordered locus">Cyagr_3363</name>
</gene>
<feature type="domain" description="Histidine kinase" evidence="9">
    <location>
        <begin position="240"/>
        <end position="458"/>
    </location>
</feature>
<evidence type="ECO:0000313" key="10">
    <source>
        <dbReference type="EMBL" id="AFY30430.1"/>
    </source>
</evidence>
<dbReference type="CDD" id="cd00082">
    <property type="entry name" value="HisKA"/>
    <property type="match status" value="1"/>
</dbReference>
<dbReference type="InterPro" id="IPR004358">
    <property type="entry name" value="Sig_transdc_His_kin-like_C"/>
</dbReference>
<dbReference type="InterPro" id="IPR036097">
    <property type="entry name" value="HisK_dim/P_sf"/>
</dbReference>
<dbReference type="SMART" id="SM00387">
    <property type="entry name" value="HATPase_c"/>
    <property type="match status" value="1"/>
</dbReference>
<evidence type="ECO:0000256" key="6">
    <source>
        <dbReference type="ARBA" id="ARBA00023012"/>
    </source>
</evidence>
<dbReference type="Gene3D" id="3.30.565.10">
    <property type="entry name" value="Histidine kinase-like ATPase, C-terminal domain"/>
    <property type="match status" value="1"/>
</dbReference>
<dbReference type="Proteomes" id="UP000010388">
    <property type="component" value="Chromosome"/>
</dbReference>
<dbReference type="HOGENOM" id="CLU_000445_89_6_3"/>
<keyword evidence="8" id="KW-1133">Transmembrane helix</keyword>
<dbReference type="GO" id="GO:0000155">
    <property type="term" value="F:phosphorelay sensor kinase activity"/>
    <property type="evidence" value="ECO:0007669"/>
    <property type="project" value="InterPro"/>
</dbReference>
<name>K9PBD9_CYAGP</name>
<comment type="catalytic activity">
    <reaction evidence="1">
        <text>ATP + protein L-histidine = ADP + protein N-phospho-L-histidine.</text>
        <dbReference type="EC" id="2.7.13.3"/>
    </reaction>
</comment>
<proteinExistence type="predicted"/>
<feature type="transmembrane region" description="Helical" evidence="8">
    <location>
        <begin position="15"/>
        <end position="37"/>
    </location>
</feature>
<dbReference type="PANTHER" id="PTHR43711">
    <property type="entry name" value="TWO-COMPONENT HISTIDINE KINASE"/>
    <property type="match status" value="1"/>
</dbReference>
<dbReference type="Pfam" id="PF00512">
    <property type="entry name" value="HisKA"/>
    <property type="match status" value="1"/>
</dbReference>
<dbReference type="KEGG" id="cgc:Cyagr_3363"/>
<dbReference type="AlphaFoldDB" id="K9PBD9"/>
<dbReference type="InterPro" id="IPR005467">
    <property type="entry name" value="His_kinase_dom"/>
</dbReference>
<dbReference type="InterPro" id="IPR049835">
    <property type="entry name" value="RppB"/>
</dbReference>
<evidence type="ECO:0000256" key="1">
    <source>
        <dbReference type="ARBA" id="ARBA00000085"/>
    </source>
</evidence>
<dbReference type="InterPro" id="IPR050736">
    <property type="entry name" value="Sensor_HK_Regulatory"/>
</dbReference>
<keyword evidence="4" id="KW-0808">Transferase</keyword>
<organism evidence="10 11">
    <name type="scientific">Cyanobium gracile (strain ATCC 27147 / PCC 6307)</name>
    <dbReference type="NCBI Taxonomy" id="292564"/>
    <lineage>
        <taxon>Bacteria</taxon>
        <taxon>Bacillati</taxon>
        <taxon>Cyanobacteriota</taxon>
        <taxon>Cyanophyceae</taxon>
        <taxon>Synechococcales</taxon>
        <taxon>Prochlorococcaceae</taxon>
        <taxon>Cyanobium</taxon>
    </lineage>
</organism>
<dbReference type="InterPro" id="IPR036890">
    <property type="entry name" value="HATPase_C_sf"/>
</dbReference>
<dbReference type="SUPFAM" id="SSF55874">
    <property type="entry name" value="ATPase domain of HSP90 chaperone/DNA topoisomerase II/histidine kinase"/>
    <property type="match status" value="1"/>
</dbReference>
<evidence type="ECO:0000313" key="11">
    <source>
        <dbReference type="Proteomes" id="UP000010388"/>
    </source>
</evidence>
<feature type="transmembrane region" description="Helical" evidence="8">
    <location>
        <begin position="197"/>
        <end position="219"/>
    </location>
</feature>
<evidence type="ECO:0000256" key="7">
    <source>
        <dbReference type="ARBA" id="ARBA00023108"/>
    </source>
</evidence>
<dbReference type="GO" id="GO:0048511">
    <property type="term" value="P:rhythmic process"/>
    <property type="evidence" value="ECO:0007669"/>
    <property type="project" value="UniProtKB-KW"/>
</dbReference>